<comment type="caution">
    <text evidence="1">The sequence shown here is derived from an EMBL/GenBank/DDBJ whole genome shotgun (WGS) entry which is preliminary data.</text>
</comment>
<protein>
    <submittedName>
        <fullName evidence="1">Translation initiation factor IF-2</fullName>
    </submittedName>
</protein>
<organism evidence="1 2">
    <name type="scientific">Paenibacillus mesotrionivorans</name>
    <dbReference type="NCBI Taxonomy" id="3160968"/>
    <lineage>
        <taxon>Bacteria</taxon>
        <taxon>Bacillati</taxon>
        <taxon>Bacillota</taxon>
        <taxon>Bacilli</taxon>
        <taxon>Bacillales</taxon>
        <taxon>Paenibacillaceae</taxon>
        <taxon>Paenibacillus</taxon>
    </lineage>
</organism>
<keyword evidence="1" id="KW-0396">Initiation factor</keyword>
<reference evidence="1" key="1">
    <citation type="submission" date="2024-12" db="EMBL/GenBank/DDBJ databases">
        <authorList>
            <person name="Wu N."/>
        </authorList>
    </citation>
    <scope>NUCLEOTIDE SEQUENCE</scope>
    <source>
        <strain evidence="1">P15</strain>
    </source>
</reference>
<dbReference type="EMBL" id="JBJURJ010000001">
    <property type="protein sequence ID" value="MFM9327067.1"/>
    <property type="molecule type" value="Genomic_DNA"/>
</dbReference>
<accession>A0ACC7NS07</accession>
<dbReference type="Proteomes" id="UP001631969">
    <property type="component" value="Unassembled WGS sequence"/>
</dbReference>
<keyword evidence="2" id="KW-1185">Reference proteome</keyword>
<keyword evidence="1" id="KW-0648">Protein biosynthesis</keyword>
<name>A0ACC7NS07_9BACL</name>
<gene>
    <name evidence="1" type="primary">infB</name>
    <name evidence="1" type="ORF">ACI1P1_02025</name>
</gene>
<sequence length="1098" mass="116763">MTKQDKQDNKDKLRVYEYAKTLNMSSKEIITILKRQGITVNNHMSVLEPNMVGSVEQFFRDVKANAAAKRVAETSGNVAASTPPAPEKKQASMVQAQPAKSESPAASAETASKPQQSEESSAPAPRAPEASASAPAERREGQSSSQGGYQRREGQGSSSQGGYQRREGQGSGGQGGYQRRDGQGSGGQGGQGGYQRRDGQGSGGQGGQGGYQRREGQGTGGQGGQGGYQRREGQGTGGQGGQGGYQRREGQGTGGQGGQGGYQRREGQGTGGQGGQGGYQRREGQGTGGQGGQGGYQRRDGQGSGGQGGQGGYQRREGQGTGGQGGYQRRDGQGSGGQGGQGGYQRRDGQGSGGQGGQGGFQRRDGQGGGQGGFQRRDGQGSGGQGGQGGFQRRDDRGPGLGAMASALQSAGAPVSSSSPTRRNNDRDKNRGEHGRNDYQARKPVQDKPIRVPTNVSADDDIVLDLPAAGAAKVGSGKRGKPAPKRSDDRGGNNRYGNRGRNQQQNVVRKEKIDNTPKKVIVRGTMTVGEFAKLLHKDVSELIKKLLFLGVMATINQELDLDTIQLLATDYGVEVELKIPVDETNIEATEENDDPADLQERPPVVTIMGHVDHGKTTLLDAIRHTNVTEGEAGGITQHIGAYQAEINGRKITFLDTPGHEAFTSMRARGAQVTDITILVVAADDGVMPQTKEAIAHAKAAKVPIIVAVNKIDKPDANADRIKQELMEFELVPEEWGGETIFASISAKQRIGLENLLEMILLVADVQELKANPNKRARGTVIEAELDKGKGPVARVLVQNGTLKVGDSFIAGNTFGRVRAMVNDKGKRLKEAGPSTPVEITGLTEVPQAGDMFLAFEDERKAREIAEKRTTNQRQADMGANTRVTLDDLFKQIKEGEIKDLNVIIKGDVQGSVEALRGSLEKIEVEGARVKILHAGVGAVTESDIILASASNAIIIGFNVRPEPAALATAEQEKVDIRQHRVIYKVIEEIESAMKGLLDPVFKESVIGQAEVRNTFKISKVGTIAGCMVISGKIARSAEARLIRQGIVVYEGKLDSLKRFKDDAKEVAQGYECGITLDRFNDLKEGDIIEAFIMESVER</sequence>
<evidence type="ECO:0000313" key="2">
    <source>
        <dbReference type="Proteomes" id="UP001631969"/>
    </source>
</evidence>
<evidence type="ECO:0000313" key="1">
    <source>
        <dbReference type="EMBL" id="MFM9327067.1"/>
    </source>
</evidence>
<proteinExistence type="predicted"/>